<reference evidence="3" key="1">
    <citation type="submission" date="2016-09" db="EMBL/GenBank/DDBJ databases">
        <authorList>
            <person name="Guldener U."/>
        </authorList>
    </citation>
    <scope>NUCLEOTIDE SEQUENCE [LARGE SCALE GENOMIC DNA]</scope>
    <source>
        <strain evidence="3">V64-1</strain>
    </source>
</reference>
<gene>
    <name evidence="2" type="ORF">FRV6_06366</name>
</gene>
<dbReference type="AlphaFoldDB" id="A0A2H3TK35"/>
<accession>A0A2H3TK35</accession>
<feature type="region of interest" description="Disordered" evidence="1">
    <location>
        <begin position="1"/>
        <end position="23"/>
    </location>
</feature>
<dbReference type="EMBL" id="FMJY01000003">
    <property type="protein sequence ID" value="SCO82153.1"/>
    <property type="molecule type" value="Genomic_DNA"/>
</dbReference>
<proteinExistence type="predicted"/>
<evidence type="ECO:0000313" key="2">
    <source>
        <dbReference type="EMBL" id="SCO82153.1"/>
    </source>
</evidence>
<organism evidence="2 3">
    <name type="scientific">Fusarium oxysporum</name>
    <name type="common">Fusarium vascular wilt</name>
    <dbReference type="NCBI Taxonomy" id="5507"/>
    <lineage>
        <taxon>Eukaryota</taxon>
        <taxon>Fungi</taxon>
        <taxon>Dikarya</taxon>
        <taxon>Ascomycota</taxon>
        <taxon>Pezizomycotina</taxon>
        <taxon>Sordariomycetes</taxon>
        <taxon>Hypocreomycetidae</taxon>
        <taxon>Hypocreales</taxon>
        <taxon>Nectriaceae</taxon>
        <taxon>Fusarium</taxon>
        <taxon>Fusarium oxysporum species complex</taxon>
    </lineage>
</organism>
<sequence>MALSGNDRSKQGSDDLHLDELFSSHEEQRHVGRFVNNIDMSANAQNVTK</sequence>
<name>A0A2H3TK35_FUSOX</name>
<evidence type="ECO:0000313" key="3">
    <source>
        <dbReference type="Proteomes" id="UP000219369"/>
    </source>
</evidence>
<feature type="compositionally biased region" description="Basic and acidic residues" evidence="1">
    <location>
        <begin position="7"/>
        <end position="23"/>
    </location>
</feature>
<dbReference type="Proteomes" id="UP000219369">
    <property type="component" value="Unassembled WGS sequence"/>
</dbReference>
<evidence type="ECO:0000256" key="1">
    <source>
        <dbReference type="SAM" id="MobiDB-lite"/>
    </source>
</evidence>
<protein>
    <submittedName>
        <fullName evidence="2">Uncharacterized protein</fullName>
    </submittedName>
</protein>